<evidence type="ECO:0000313" key="2">
    <source>
        <dbReference type="EMBL" id="CKS00677.1"/>
    </source>
</evidence>
<evidence type="ECO:0000256" key="1">
    <source>
        <dbReference type="SAM" id="MobiDB-lite"/>
    </source>
</evidence>
<dbReference type="EMBL" id="CNFT01000606">
    <property type="protein sequence ID" value="CKS00677.1"/>
    <property type="molecule type" value="Genomic_DNA"/>
</dbReference>
<feature type="compositionally biased region" description="Polar residues" evidence="1">
    <location>
        <begin position="1"/>
        <end position="10"/>
    </location>
</feature>
<reference evidence="2 3" key="1">
    <citation type="submission" date="2015-03" db="EMBL/GenBank/DDBJ databases">
        <authorList>
            <consortium name="Pathogen Informatics"/>
        </authorList>
    </citation>
    <scope>NUCLEOTIDE SEQUENCE [LARGE SCALE GENOMIC DNA]</scope>
    <source>
        <strain evidence="2 3">Bir 185</strain>
    </source>
</reference>
<accession>A0A655A5P9</accession>
<name>A0A655A5P9_MYCTX</name>
<evidence type="ECO:0000313" key="3">
    <source>
        <dbReference type="Proteomes" id="UP000050164"/>
    </source>
</evidence>
<sequence>MASSHSNGTAVKSPPPTRGMWANGSRLSSICGNPANEPSRYSAMNPTSTPHATGVNRGANPNNPTVTADNNHTAGSCTAAVPTTVGSLPPTSPTVMP</sequence>
<feature type="compositionally biased region" description="Polar residues" evidence="1">
    <location>
        <begin position="42"/>
        <end position="51"/>
    </location>
</feature>
<dbReference type="AlphaFoldDB" id="A0A655A5P9"/>
<gene>
    <name evidence="2" type="ORF">ERS027659_02510</name>
</gene>
<dbReference type="Proteomes" id="UP000050164">
    <property type="component" value="Unassembled WGS sequence"/>
</dbReference>
<feature type="compositionally biased region" description="Polar residues" evidence="1">
    <location>
        <begin position="59"/>
        <end position="76"/>
    </location>
</feature>
<organism evidence="2 3">
    <name type="scientific">Mycobacterium tuberculosis</name>
    <dbReference type="NCBI Taxonomy" id="1773"/>
    <lineage>
        <taxon>Bacteria</taxon>
        <taxon>Bacillati</taxon>
        <taxon>Actinomycetota</taxon>
        <taxon>Actinomycetes</taxon>
        <taxon>Mycobacteriales</taxon>
        <taxon>Mycobacteriaceae</taxon>
        <taxon>Mycobacterium</taxon>
        <taxon>Mycobacterium tuberculosis complex</taxon>
    </lineage>
</organism>
<feature type="region of interest" description="Disordered" evidence="1">
    <location>
        <begin position="1"/>
        <end position="97"/>
    </location>
</feature>
<proteinExistence type="predicted"/>
<protein>
    <submittedName>
        <fullName evidence="2">Uncharacterized protein</fullName>
    </submittedName>
</protein>